<reference evidence="2 3" key="1">
    <citation type="submission" date="2017-10" db="EMBL/GenBank/DDBJ databases">
        <authorList>
            <person name="Banno H."/>
            <person name="Chua N.-H."/>
        </authorList>
    </citation>
    <scope>NUCLEOTIDE SEQUENCE [LARGE SCALE GENOMIC DNA]</scope>
    <source>
        <strain evidence="2">Vibrio tapetis CECT4600</strain>
    </source>
</reference>
<keyword evidence="3" id="KW-1185">Reference proteome</keyword>
<evidence type="ECO:0000259" key="1">
    <source>
        <dbReference type="PROSITE" id="PS51186"/>
    </source>
</evidence>
<dbReference type="Gene3D" id="3.40.630.30">
    <property type="match status" value="1"/>
</dbReference>
<dbReference type="PROSITE" id="PS51186">
    <property type="entry name" value="GNAT"/>
    <property type="match status" value="1"/>
</dbReference>
<protein>
    <recommendedName>
        <fullName evidence="1">N-acetyltransferase domain-containing protein</fullName>
    </recommendedName>
</protein>
<feature type="domain" description="N-acetyltransferase" evidence="1">
    <location>
        <begin position="4"/>
        <end position="155"/>
    </location>
</feature>
<dbReference type="EMBL" id="LT960612">
    <property type="protein sequence ID" value="SON52458.1"/>
    <property type="molecule type" value="Genomic_DNA"/>
</dbReference>
<dbReference type="AlphaFoldDB" id="A0A2N8ZKL2"/>
<evidence type="ECO:0000313" key="2">
    <source>
        <dbReference type="EMBL" id="SON52458.1"/>
    </source>
</evidence>
<accession>A0A2N8ZKL2</accession>
<evidence type="ECO:0000313" key="3">
    <source>
        <dbReference type="Proteomes" id="UP000235828"/>
    </source>
</evidence>
<dbReference type="SUPFAM" id="SSF55729">
    <property type="entry name" value="Acyl-CoA N-acyltransferases (Nat)"/>
    <property type="match status" value="1"/>
</dbReference>
<dbReference type="RefSeq" id="WP_102524700.1">
    <property type="nucleotide sequence ID" value="NZ_LT960612.1"/>
</dbReference>
<dbReference type="InterPro" id="IPR016181">
    <property type="entry name" value="Acyl_CoA_acyltransferase"/>
</dbReference>
<dbReference type="Proteomes" id="UP000235828">
    <property type="component" value="Chromosome B"/>
</dbReference>
<gene>
    <name evidence="2" type="ORF">VTAP4600_B0847</name>
</gene>
<organism evidence="2 3">
    <name type="scientific">Vibrio tapetis subsp. tapetis</name>
    <dbReference type="NCBI Taxonomy" id="1671868"/>
    <lineage>
        <taxon>Bacteria</taxon>
        <taxon>Pseudomonadati</taxon>
        <taxon>Pseudomonadota</taxon>
        <taxon>Gammaproteobacteria</taxon>
        <taxon>Vibrionales</taxon>
        <taxon>Vibrionaceae</taxon>
        <taxon>Vibrio</taxon>
    </lineage>
</organism>
<dbReference type="OrthoDB" id="9127144at2"/>
<dbReference type="InterPro" id="IPR000182">
    <property type="entry name" value="GNAT_dom"/>
</dbReference>
<dbReference type="KEGG" id="vta:B0847"/>
<dbReference type="Pfam" id="PF00583">
    <property type="entry name" value="Acetyltransf_1"/>
    <property type="match status" value="1"/>
</dbReference>
<name>A0A2N8ZKL2_9VIBR</name>
<sequence length="155" mass="17690">MTRLSFIKANPSSVDELMSLRVKDSQQHLITNNEKWLVQTLIHSESLTFGIYHQQTAVGLVTLLDPRTTQQDTDHFQPNCLYVWRLMIDQHHQGGSFGIQALNFCKEMAQLLGLNGVTLTTMDTEKGNALEFYLSHGFQPTGRRLDGEIELQWTI</sequence>
<dbReference type="GO" id="GO:0016747">
    <property type="term" value="F:acyltransferase activity, transferring groups other than amino-acyl groups"/>
    <property type="evidence" value="ECO:0007669"/>
    <property type="project" value="InterPro"/>
</dbReference>
<proteinExistence type="predicted"/>